<dbReference type="InterPro" id="IPR001492">
    <property type="entry name" value="Flagellin"/>
</dbReference>
<evidence type="ECO:0000259" key="5">
    <source>
        <dbReference type="Pfam" id="PF00669"/>
    </source>
</evidence>
<evidence type="ECO:0000256" key="4">
    <source>
        <dbReference type="RuleBase" id="RU362073"/>
    </source>
</evidence>
<dbReference type="RefSeq" id="WP_039247770.1">
    <property type="nucleotide sequence ID" value="NZ_JDRX01000001.1"/>
</dbReference>
<dbReference type="SUPFAM" id="SSF64518">
    <property type="entry name" value="Phase 1 flagellin"/>
    <property type="match status" value="1"/>
</dbReference>
<organism evidence="7 8">
    <name type="scientific">Clostridium novyi A str. 4570</name>
    <dbReference type="NCBI Taxonomy" id="1444290"/>
    <lineage>
        <taxon>Bacteria</taxon>
        <taxon>Bacillati</taxon>
        <taxon>Bacillota</taxon>
        <taxon>Clostridia</taxon>
        <taxon>Eubacteriales</taxon>
        <taxon>Clostridiaceae</taxon>
        <taxon>Clostridium</taxon>
    </lineage>
</organism>
<dbReference type="Pfam" id="PF00669">
    <property type="entry name" value="Flagellin_N"/>
    <property type="match status" value="1"/>
</dbReference>
<comment type="similarity">
    <text evidence="1 4">Belongs to the bacterial flagellin family.</text>
</comment>
<feature type="domain" description="Flagellin N-terminal" evidence="5">
    <location>
        <begin position="5"/>
        <end position="141"/>
    </location>
</feature>
<dbReference type="AlphaFoldDB" id="A0AA88ZUL9"/>
<dbReference type="Gene3D" id="1.20.1330.10">
    <property type="entry name" value="f41 fragment of flagellin, N-terminal domain"/>
    <property type="match status" value="1"/>
</dbReference>
<dbReference type="InterPro" id="IPR046358">
    <property type="entry name" value="Flagellin_C"/>
</dbReference>
<dbReference type="Proteomes" id="UP000030016">
    <property type="component" value="Unassembled WGS sequence"/>
</dbReference>
<dbReference type="GO" id="GO:0005198">
    <property type="term" value="F:structural molecule activity"/>
    <property type="evidence" value="ECO:0007669"/>
    <property type="project" value="UniProtKB-UniRule"/>
</dbReference>
<proteinExistence type="inferred from homology"/>
<dbReference type="Gene3D" id="6.10.10.10">
    <property type="entry name" value="Flagellar export chaperone, C-terminal domain"/>
    <property type="match status" value="1"/>
</dbReference>
<reference evidence="7 8" key="1">
    <citation type="submission" date="2014-01" db="EMBL/GenBank/DDBJ databases">
        <title>Plasmidome dynamics in the species complex Clostridium novyi sensu lato converts strains of independent lineages into distinctly different pathogens.</title>
        <authorList>
            <person name="Skarin H."/>
            <person name="Segerman B."/>
        </authorList>
    </citation>
    <scope>NUCLEOTIDE SEQUENCE [LARGE SCALE GENOMIC DNA]</scope>
    <source>
        <strain evidence="7 8">4570</strain>
    </source>
</reference>
<accession>A0AA88ZUL9</accession>
<dbReference type="PRINTS" id="PR00207">
    <property type="entry name" value="FLAGELLIN"/>
</dbReference>
<keyword evidence="7" id="KW-0966">Cell projection</keyword>
<evidence type="ECO:0000256" key="1">
    <source>
        <dbReference type="ARBA" id="ARBA00005709"/>
    </source>
</evidence>
<comment type="subcellular location">
    <subcellularLocation>
        <location evidence="4">Secreted</location>
    </subcellularLocation>
    <subcellularLocation>
        <location evidence="4">Bacterial flagellum</location>
    </subcellularLocation>
</comment>
<dbReference type="GO" id="GO:0005576">
    <property type="term" value="C:extracellular region"/>
    <property type="evidence" value="ECO:0007669"/>
    <property type="project" value="UniProtKB-SubCell"/>
</dbReference>
<evidence type="ECO:0000313" key="8">
    <source>
        <dbReference type="Proteomes" id="UP000030016"/>
    </source>
</evidence>
<dbReference type="PANTHER" id="PTHR42792">
    <property type="entry name" value="FLAGELLIN"/>
    <property type="match status" value="1"/>
</dbReference>
<comment type="caution">
    <text evidence="7">The sequence shown here is derived from an EMBL/GenBank/DDBJ whole genome shotgun (WGS) entry which is preliminary data.</text>
</comment>
<evidence type="ECO:0000256" key="3">
    <source>
        <dbReference type="ARBA" id="ARBA00023143"/>
    </source>
</evidence>
<comment type="function">
    <text evidence="4">Flagellin is the subunit protein which polymerizes to form the filaments of bacterial flagella.</text>
</comment>
<name>A0AA88ZUL9_CLONO</name>
<evidence type="ECO:0000313" key="7">
    <source>
        <dbReference type="EMBL" id="KGN03422.1"/>
    </source>
</evidence>
<keyword evidence="4" id="KW-0964">Secreted</keyword>
<dbReference type="Pfam" id="PF00700">
    <property type="entry name" value="Flagellin_C"/>
    <property type="match status" value="1"/>
</dbReference>
<evidence type="ECO:0000256" key="2">
    <source>
        <dbReference type="ARBA" id="ARBA00020110"/>
    </source>
</evidence>
<keyword evidence="7" id="KW-0969">Cilium</keyword>
<dbReference type="EMBL" id="JDRX01000001">
    <property type="protein sequence ID" value="KGN03422.1"/>
    <property type="molecule type" value="Genomic_DNA"/>
</dbReference>
<keyword evidence="7" id="KW-0282">Flagellum</keyword>
<dbReference type="InterPro" id="IPR001029">
    <property type="entry name" value="Flagellin_N"/>
</dbReference>
<dbReference type="PANTHER" id="PTHR42792:SF2">
    <property type="entry name" value="FLAGELLIN"/>
    <property type="match status" value="1"/>
</dbReference>
<keyword evidence="3 4" id="KW-0975">Bacterial flagellum</keyword>
<evidence type="ECO:0000259" key="6">
    <source>
        <dbReference type="Pfam" id="PF00700"/>
    </source>
</evidence>
<dbReference type="InterPro" id="IPR042187">
    <property type="entry name" value="Flagellin_C_sub2"/>
</dbReference>
<dbReference type="GO" id="GO:0009288">
    <property type="term" value="C:bacterial-type flagellum"/>
    <property type="evidence" value="ECO:0007669"/>
    <property type="project" value="UniProtKB-SubCell"/>
</dbReference>
<protein>
    <recommendedName>
        <fullName evidence="2 4">Flagellin</fullName>
    </recommendedName>
</protein>
<sequence length="273" mass="30152">MFVMSNVSLLNSFNKVTKNKTAKNELVEKLSSGKRINRAADDSAGLSISESLKAQVRGMSMAEKNIQDGISMIQVADGAMDDITKTLHKMKELAVESSNGTLEDSDREKLQQEFSELKNNIDYIANETEFNTIKLLDNDKTLTIKVKDDPYVSYDLKLFDSTTKALKLNDVNIDKFNSANNAISKVDVALEKVLGNRTVLGAHLNNLKSSFNDVSNQGGNTTHSLSQIEDINMATALMKSVKESIVINSNKSMLIAAKQNNENVNTVLNKWLL</sequence>
<gene>
    <name evidence="7" type="ORF">Z969_00170</name>
</gene>
<feature type="domain" description="Flagellin C-terminal" evidence="6">
    <location>
        <begin position="184"/>
        <end position="264"/>
    </location>
</feature>